<keyword evidence="2" id="KW-0812">Transmembrane</keyword>
<feature type="transmembrane region" description="Helical" evidence="2">
    <location>
        <begin position="238"/>
        <end position="263"/>
    </location>
</feature>
<dbReference type="PANTHER" id="PTHR37476:SF1">
    <property type="entry name" value="COILED-COIL DOMAIN-CONTAINING PROTEIN 171"/>
    <property type="match status" value="1"/>
</dbReference>
<feature type="transmembrane region" description="Helical" evidence="2">
    <location>
        <begin position="212"/>
        <end position="231"/>
    </location>
</feature>
<evidence type="ECO:0000313" key="4">
    <source>
        <dbReference type="Proteomes" id="UP000597762"/>
    </source>
</evidence>
<feature type="coiled-coil region" evidence="1">
    <location>
        <begin position="42"/>
        <end position="111"/>
    </location>
</feature>
<evidence type="ECO:0000256" key="1">
    <source>
        <dbReference type="SAM" id="Coils"/>
    </source>
</evidence>
<gene>
    <name evidence="3" type="ORF">SPHA_2791</name>
</gene>
<feature type="transmembrane region" description="Helical" evidence="2">
    <location>
        <begin position="148"/>
        <end position="173"/>
    </location>
</feature>
<keyword evidence="2" id="KW-1133">Transmembrane helix</keyword>
<dbReference type="Proteomes" id="UP000597762">
    <property type="component" value="Unassembled WGS sequence"/>
</dbReference>
<dbReference type="AlphaFoldDB" id="A0A812APA2"/>
<dbReference type="EMBL" id="CAHIKZ030000080">
    <property type="protein sequence ID" value="CAE1149668.1"/>
    <property type="molecule type" value="Genomic_DNA"/>
</dbReference>
<sequence length="308" mass="36374">MDLSRKLNKATDENLKMKTVNNTLTKEVSTYKQMILTKDKALEESQINYTKCAKELNRLRTEFRQLEEQTLQLKMEMESCANTKDKEKIQIKELSAEIMNLVNKHKKADEDKLSFLHSVYQRLLAGLTVLFFFYPLLSVLQLMDHPQYLYNIDCSFFISIILIAISISIILIVPFFSRDRKIISFLYIISFLHFNNIDHFFSLFLIDRSFSSFISIILIISLYFLILISLFHNIDCPFFIFYNIDFFISINRSSLSSFPLIALLHFHNIDRRSLHFYNIDHPFFISIILIALLHFFISIILIILSLFL</sequence>
<dbReference type="OrthoDB" id="287623at2759"/>
<proteinExistence type="predicted"/>
<feature type="transmembrane region" description="Helical" evidence="2">
    <location>
        <begin position="185"/>
        <end position="206"/>
    </location>
</feature>
<organism evidence="3 4">
    <name type="scientific">Acanthosepion pharaonis</name>
    <name type="common">Pharaoh cuttlefish</name>
    <name type="synonym">Sepia pharaonis</name>
    <dbReference type="NCBI Taxonomy" id="158019"/>
    <lineage>
        <taxon>Eukaryota</taxon>
        <taxon>Metazoa</taxon>
        <taxon>Spiralia</taxon>
        <taxon>Lophotrochozoa</taxon>
        <taxon>Mollusca</taxon>
        <taxon>Cephalopoda</taxon>
        <taxon>Coleoidea</taxon>
        <taxon>Decapodiformes</taxon>
        <taxon>Sepiida</taxon>
        <taxon>Sepiina</taxon>
        <taxon>Sepiidae</taxon>
        <taxon>Acanthosepion</taxon>
    </lineage>
</organism>
<protein>
    <submittedName>
        <fullName evidence="3">Uncharacterized protein</fullName>
    </submittedName>
</protein>
<keyword evidence="4" id="KW-1185">Reference proteome</keyword>
<evidence type="ECO:0000313" key="3">
    <source>
        <dbReference type="EMBL" id="CAE1149668.1"/>
    </source>
</evidence>
<keyword evidence="1" id="KW-0175">Coiled coil</keyword>
<reference evidence="3" key="1">
    <citation type="submission" date="2021-01" db="EMBL/GenBank/DDBJ databases">
        <authorList>
            <person name="Li R."/>
            <person name="Bekaert M."/>
        </authorList>
    </citation>
    <scope>NUCLEOTIDE SEQUENCE</scope>
    <source>
        <strain evidence="3">Farmed</strain>
    </source>
</reference>
<feature type="transmembrane region" description="Helical" evidence="2">
    <location>
        <begin position="123"/>
        <end position="142"/>
    </location>
</feature>
<keyword evidence="2" id="KW-0472">Membrane</keyword>
<dbReference type="PANTHER" id="PTHR37476">
    <property type="entry name" value="COILED-COIL DOMAIN-CONTAINING PROTEIN 171"/>
    <property type="match status" value="1"/>
</dbReference>
<comment type="caution">
    <text evidence="3">The sequence shown here is derived from an EMBL/GenBank/DDBJ whole genome shotgun (WGS) entry which is preliminary data.</text>
</comment>
<feature type="transmembrane region" description="Helical" evidence="2">
    <location>
        <begin position="283"/>
        <end position="307"/>
    </location>
</feature>
<accession>A0A812APA2</accession>
<evidence type="ECO:0000256" key="2">
    <source>
        <dbReference type="SAM" id="Phobius"/>
    </source>
</evidence>
<name>A0A812APA2_ACAPH</name>